<evidence type="ECO:0000259" key="2">
    <source>
        <dbReference type="Pfam" id="PF00296"/>
    </source>
</evidence>
<dbReference type="PANTHER" id="PTHR43244">
    <property type="match status" value="1"/>
</dbReference>
<dbReference type="InterPro" id="IPR011251">
    <property type="entry name" value="Luciferase-like_dom"/>
</dbReference>
<accession>A0A918BC70</accession>
<dbReference type="GO" id="GO:0016705">
    <property type="term" value="F:oxidoreductase activity, acting on paired donors, with incorporation or reduction of molecular oxygen"/>
    <property type="evidence" value="ECO:0007669"/>
    <property type="project" value="InterPro"/>
</dbReference>
<dbReference type="PANTHER" id="PTHR43244:SF1">
    <property type="entry name" value="5,10-METHYLENETETRAHYDROMETHANOPTERIN REDUCTASE"/>
    <property type="match status" value="1"/>
</dbReference>
<dbReference type="SUPFAM" id="SSF51679">
    <property type="entry name" value="Bacterial luciferase-like"/>
    <property type="match status" value="1"/>
</dbReference>
<organism evidence="3 4">
    <name type="scientific">Streptomyces ruber</name>
    <dbReference type="NCBI Taxonomy" id="83378"/>
    <lineage>
        <taxon>Bacteria</taxon>
        <taxon>Bacillati</taxon>
        <taxon>Actinomycetota</taxon>
        <taxon>Actinomycetes</taxon>
        <taxon>Kitasatosporales</taxon>
        <taxon>Streptomycetaceae</taxon>
        <taxon>Streptomyces</taxon>
    </lineage>
</organism>
<dbReference type="Gene3D" id="3.20.20.30">
    <property type="entry name" value="Luciferase-like domain"/>
    <property type="match status" value="1"/>
</dbReference>
<dbReference type="AlphaFoldDB" id="A0A918BC70"/>
<keyword evidence="1" id="KW-0560">Oxidoreductase</keyword>
<dbReference type="InterPro" id="IPR036661">
    <property type="entry name" value="Luciferase-like_sf"/>
</dbReference>
<gene>
    <name evidence="3" type="ORF">GCM10010145_22370</name>
</gene>
<dbReference type="Pfam" id="PF00296">
    <property type="entry name" value="Bac_luciferase"/>
    <property type="match status" value="1"/>
</dbReference>
<protein>
    <submittedName>
        <fullName evidence="3">LLM class F420-dependent oxidoreductase</fullName>
    </submittedName>
</protein>
<comment type="caution">
    <text evidence="3">The sequence shown here is derived from an EMBL/GenBank/DDBJ whole genome shotgun (WGS) entry which is preliminary data.</text>
</comment>
<dbReference type="InterPro" id="IPR050564">
    <property type="entry name" value="F420-G6PD/mer"/>
</dbReference>
<evidence type="ECO:0000313" key="4">
    <source>
        <dbReference type="Proteomes" id="UP000620156"/>
    </source>
</evidence>
<keyword evidence="4" id="KW-1185">Reference proteome</keyword>
<reference evidence="3" key="2">
    <citation type="submission" date="2020-09" db="EMBL/GenBank/DDBJ databases">
        <authorList>
            <person name="Sun Q."/>
            <person name="Ohkuma M."/>
        </authorList>
    </citation>
    <scope>NUCLEOTIDE SEQUENCE</scope>
    <source>
        <strain evidence="3">JCM 3131</strain>
    </source>
</reference>
<feature type="domain" description="Luciferase-like" evidence="2">
    <location>
        <begin position="24"/>
        <end position="308"/>
    </location>
</feature>
<proteinExistence type="predicted"/>
<evidence type="ECO:0000256" key="1">
    <source>
        <dbReference type="ARBA" id="ARBA00023002"/>
    </source>
</evidence>
<dbReference type="EMBL" id="BMQK01000003">
    <property type="protein sequence ID" value="GGQ52472.1"/>
    <property type="molecule type" value="Genomic_DNA"/>
</dbReference>
<reference evidence="3" key="1">
    <citation type="journal article" date="2014" name="Int. J. Syst. Evol. Microbiol.">
        <title>Complete genome sequence of Corynebacterium casei LMG S-19264T (=DSM 44701T), isolated from a smear-ripened cheese.</title>
        <authorList>
            <consortium name="US DOE Joint Genome Institute (JGI-PGF)"/>
            <person name="Walter F."/>
            <person name="Albersmeier A."/>
            <person name="Kalinowski J."/>
            <person name="Ruckert C."/>
        </authorList>
    </citation>
    <scope>NUCLEOTIDE SEQUENCE</scope>
    <source>
        <strain evidence="3">JCM 3131</strain>
    </source>
</reference>
<dbReference type="InterPro" id="IPR019945">
    <property type="entry name" value="F420_G6P_DH-rel"/>
</dbReference>
<sequence length="340" mass="36823">MAVASARIGAARCQGARMEIGYKLAAEAFGPEELVRQAVRAEAAGFDFVEISDHYHPWLDVQGHSPFAWTVLGAIAARTERVGLVTGVTCPTIRYHPAVVAQAAATLALVSGGRFVLGVGSGERLNEHVVGRGFPDSVRVRHELLREALEIIRLLWRGGYRSYEGKHLRLEDARVFDLPEELPLIAVAAGGSAAARIAAELGDGLFATEDKASIVRHYRAAGGTGPGYAEVPMAWAPDEDGAVEAAWKTSRWAVTGWKVMSELPNPVNFEAATTTVRAEDIREKFACGPDPDRYVTAVQSYVDAGFDRLVLQNAGPDPDGFTDFYRRELDRPLRGLRPSG</sequence>
<evidence type="ECO:0000313" key="3">
    <source>
        <dbReference type="EMBL" id="GGQ52472.1"/>
    </source>
</evidence>
<dbReference type="Proteomes" id="UP000620156">
    <property type="component" value="Unassembled WGS sequence"/>
</dbReference>
<name>A0A918BC70_9ACTN</name>
<dbReference type="NCBIfam" id="TIGR03557">
    <property type="entry name" value="F420_G6P_family"/>
    <property type="match status" value="1"/>
</dbReference>